<evidence type="ECO:0000313" key="2">
    <source>
        <dbReference type="Proteomes" id="UP000479710"/>
    </source>
</evidence>
<dbReference type="Proteomes" id="UP000479710">
    <property type="component" value="Unassembled WGS sequence"/>
</dbReference>
<gene>
    <name evidence="1" type="ORF">E2562_022917</name>
</gene>
<dbReference type="EMBL" id="SPHZ02000007">
    <property type="protein sequence ID" value="KAF0908069.1"/>
    <property type="molecule type" value="Genomic_DNA"/>
</dbReference>
<reference evidence="1 2" key="1">
    <citation type="submission" date="2019-11" db="EMBL/GenBank/DDBJ databases">
        <title>Whole genome sequence of Oryza granulata.</title>
        <authorList>
            <person name="Li W."/>
        </authorList>
    </citation>
    <scope>NUCLEOTIDE SEQUENCE [LARGE SCALE GENOMIC DNA]</scope>
    <source>
        <strain evidence="2">cv. Menghai</strain>
        <tissue evidence="1">Leaf</tissue>
    </source>
</reference>
<organism evidence="1 2">
    <name type="scientific">Oryza meyeriana var. granulata</name>
    <dbReference type="NCBI Taxonomy" id="110450"/>
    <lineage>
        <taxon>Eukaryota</taxon>
        <taxon>Viridiplantae</taxon>
        <taxon>Streptophyta</taxon>
        <taxon>Embryophyta</taxon>
        <taxon>Tracheophyta</taxon>
        <taxon>Spermatophyta</taxon>
        <taxon>Magnoliopsida</taxon>
        <taxon>Liliopsida</taxon>
        <taxon>Poales</taxon>
        <taxon>Poaceae</taxon>
        <taxon>BOP clade</taxon>
        <taxon>Oryzoideae</taxon>
        <taxon>Oryzeae</taxon>
        <taxon>Oryzinae</taxon>
        <taxon>Oryza</taxon>
        <taxon>Oryza meyeriana</taxon>
    </lineage>
</organism>
<comment type="caution">
    <text evidence="1">The sequence shown here is derived from an EMBL/GenBank/DDBJ whole genome shotgun (WGS) entry which is preliminary data.</text>
</comment>
<name>A0A6G1D6S2_9ORYZ</name>
<dbReference type="AlphaFoldDB" id="A0A6G1D6S2"/>
<protein>
    <submittedName>
        <fullName evidence="1">Uncharacterized protein</fullName>
    </submittedName>
</protein>
<accession>A0A6G1D6S2</accession>
<proteinExistence type="predicted"/>
<sequence length="129" mass="14308">MTTHVAPIFRLKLSSPNFSSHPSLHCPNRHPARTYALQVGSRRSSCVFFLINSMVVARKPSSTGNQCQPSRGYEACNCELGKWANGSPRGKDKEAPPFASPNEGFVVLLDLSDVESCRFQRQTRAARTR</sequence>
<evidence type="ECO:0000313" key="1">
    <source>
        <dbReference type="EMBL" id="KAF0908069.1"/>
    </source>
</evidence>
<keyword evidence="2" id="KW-1185">Reference proteome</keyword>